<gene>
    <name evidence="1" type="ORF">GO493_08940</name>
</gene>
<dbReference type="InterPro" id="IPR025591">
    <property type="entry name" value="RloB"/>
</dbReference>
<dbReference type="Pfam" id="PF13707">
    <property type="entry name" value="RloB"/>
    <property type="match status" value="1"/>
</dbReference>
<protein>
    <recommendedName>
        <fullName evidence="3">RloB-like protein</fullName>
    </recommendedName>
</protein>
<sequence length="228" mass="26432">MAKSKKKELSFNQMLAELTASKPIVPVVNSKEERKYYLIVSQGTETEVLYFNYLATHLPNKMVSVEAKGYSRDTVAVVKRAVELREQRKKNRNIPPYSEVWAVFDKDDFKDYDKAIALASQKGIESGHSNECFELWFVLHFGDLESALGRRVYFERLTKVLKTEYTKNDTAICEMIHTKGNVNKAITRGHSLEKYHSGKKPVECNPYTRVYILVERLMAHIENREPKY</sequence>
<comment type="caution">
    <text evidence="1">The sequence shown here is derived from an EMBL/GenBank/DDBJ whole genome shotgun (WGS) entry which is preliminary data.</text>
</comment>
<organism evidence="1 2">
    <name type="scientific">Chitinophaga tropicalis</name>
    <dbReference type="NCBI Taxonomy" id="2683588"/>
    <lineage>
        <taxon>Bacteria</taxon>
        <taxon>Pseudomonadati</taxon>
        <taxon>Bacteroidota</taxon>
        <taxon>Chitinophagia</taxon>
        <taxon>Chitinophagales</taxon>
        <taxon>Chitinophagaceae</taxon>
        <taxon>Chitinophaga</taxon>
    </lineage>
</organism>
<dbReference type="Proteomes" id="UP000461730">
    <property type="component" value="Unassembled WGS sequence"/>
</dbReference>
<proteinExistence type="predicted"/>
<reference evidence="1 2" key="1">
    <citation type="submission" date="2019-12" db="EMBL/GenBank/DDBJ databases">
        <title>Chitinophaga sp. strain ysch24 (GDMCC 1.1355), whole genome shotgun sequence.</title>
        <authorList>
            <person name="Zhang X."/>
        </authorList>
    </citation>
    <scope>NUCLEOTIDE SEQUENCE [LARGE SCALE GENOMIC DNA]</scope>
    <source>
        <strain evidence="2">ysch24</strain>
    </source>
</reference>
<accession>A0A7K1U200</accession>
<evidence type="ECO:0000313" key="2">
    <source>
        <dbReference type="Proteomes" id="UP000461730"/>
    </source>
</evidence>
<dbReference type="EMBL" id="WRXN01000003">
    <property type="protein sequence ID" value="MVT08381.1"/>
    <property type="molecule type" value="Genomic_DNA"/>
</dbReference>
<keyword evidence="2" id="KW-1185">Reference proteome</keyword>
<evidence type="ECO:0008006" key="3">
    <source>
        <dbReference type="Google" id="ProtNLM"/>
    </source>
</evidence>
<dbReference type="RefSeq" id="WP_157305804.1">
    <property type="nucleotide sequence ID" value="NZ_WRXN01000003.1"/>
</dbReference>
<name>A0A7K1U200_9BACT</name>
<evidence type="ECO:0000313" key="1">
    <source>
        <dbReference type="EMBL" id="MVT08381.1"/>
    </source>
</evidence>
<dbReference type="AlphaFoldDB" id="A0A7K1U200"/>